<proteinExistence type="predicted"/>
<dbReference type="RefSeq" id="WP_264302827.1">
    <property type="nucleotide sequence ID" value="NZ_CP120988.1"/>
</dbReference>
<gene>
    <name evidence="1" type="ORF">P8A19_27080</name>
</gene>
<reference evidence="1 2" key="1">
    <citation type="submission" date="2023-03" db="EMBL/GenBank/DDBJ databases">
        <title>Isolation and description of six Streptomyces strains from soil environments, able to metabolize different microbial glucans.</title>
        <authorList>
            <person name="Widen T."/>
            <person name="Larsbrink J."/>
        </authorList>
    </citation>
    <scope>NUCLEOTIDE SEQUENCE [LARGE SCALE GENOMIC DNA]</scope>
    <source>
        <strain evidence="1 2">Alt2</strain>
    </source>
</reference>
<dbReference type="SUPFAM" id="SSF52540">
    <property type="entry name" value="P-loop containing nucleoside triphosphate hydrolases"/>
    <property type="match status" value="1"/>
</dbReference>
<evidence type="ECO:0000313" key="1">
    <source>
        <dbReference type="EMBL" id="WLQ58868.1"/>
    </source>
</evidence>
<protein>
    <recommendedName>
        <fullName evidence="3">ABC transporter ATP-binding protein</fullName>
    </recommendedName>
</protein>
<evidence type="ECO:0008006" key="3">
    <source>
        <dbReference type="Google" id="ProtNLM"/>
    </source>
</evidence>
<name>A0ABY9ITY0_9ACTN</name>
<organism evidence="1 2">
    <name type="scientific">Streptomyces poriferorum</name>
    <dbReference type="NCBI Taxonomy" id="2798799"/>
    <lineage>
        <taxon>Bacteria</taxon>
        <taxon>Bacillati</taxon>
        <taxon>Actinomycetota</taxon>
        <taxon>Actinomycetes</taxon>
        <taxon>Kitasatosporales</taxon>
        <taxon>Streptomycetaceae</taxon>
        <taxon>Streptomyces</taxon>
    </lineage>
</organism>
<dbReference type="InterPro" id="IPR027417">
    <property type="entry name" value="P-loop_NTPase"/>
</dbReference>
<dbReference type="Proteomes" id="UP001235744">
    <property type="component" value="Chromosome"/>
</dbReference>
<dbReference type="EMBL" id="CP120988">
    <property type="protein sequence ID" value="WLQ58868.1"/>
    <property type="molecule type" value="Genomic_DNA"/>
</dbReference>
<keyword evidence="2" id="KW-1185">Reference proteome</keyword>
<evidence type="ECO:0000313" key="2">
    <source>
        <dbReference type="Proteomes" id="UP001235744"/>
    </source>
</evidence>
<accession>A0ABY9ITY0</accession>
<sequence>MDLIVRLGRGHGTTVLIAMHEGQVAEACDRVIGLRDGRTVTASG</sequence>